<organism evidence="2 3">
    <name type="scientific">Roseomonas genomospecies 6</name>
    <dbReference type="NCBI Taxonomy" id="214106"/>
    <lineage>
        <taxon>Bacteria</taxon>
        <taxon>Pseudomonadati</taxon>
        <taxon>Pseudomonadota</taxon>
        <taxon>Alphaproteobacteria</taxon>
        <taxon>Acetobacterales</taxon>
        <taxon>Roseomonadaceae</taxon>
        <taxon>Roseomonas</taxon>
    </lineage>
</organism>
<dbReference type="AlphaFoldDB" id="A0A9W7NIE0"/>
<keyword evidence="3" id="KW-1185">Reference proteome</keyword>
<evidence type="ECO:0000256" key="1">
    <source>
        <dbReference type="SAM" id="Phobius"/>
    </source>
</evidence>
<dbReference type="RefSeq" id="WP_149469970.1">
    <property type="nucleotide sequence ID" value="NZ_QOKW01000012.1"/>
</dbReference>
<dbReference type="Proteomes" id="UP000480854">
    <property type="component" value="Unassembled WGS sequence"/>
</dbReference>
<keyword evidence="1" id="KW-0812">Transmembrane</keyword>
<evidence type="ECO:0000313" key="2">
    <source>
        <dbReference type="EMBL" id="KAA0679522.1"/>
    </source>
</evidence>
<proteinExistence type="predicted"/>
<name>A0A9W7NIE0_9PROT</name>
<sequence length="157" mass="17049">MTLTDTLRPPLRALRGAAAAAATFLVLGTVTAVWPNPVFIRMTPTQGFEIWLLAVQAVLVGVYVAIRRPMCSPRGAGLGSVLWFLGIACPTCNKLLLLVFGADLLLAHFEPYRLHLAVVGAAVTAAAVAWEWRQRRHAVVCTVDISDHTLRERISPP</sequence>
<protein>
    <submittedName>
        <fullName evidence="2">Uncharacterized protein</fullName>
    </submittedName>
</protein>
<gene>
    <name evidence="2" type="ORF">DS843_16430</name>
</gene>
<evidence type="ECO:0000313" key="3">
    <source>
        <dbReference type="Proteomes" id="UP000480854"/>
    </source>
</evidence>
<feature type="transmembrane region" description="Helical" evidence="1">
    <location>
        <begin position="112"/>
        <end position="130"/>
    </location>
</feature>
<accession>A0A9W7NIE0</accession>
<feature type="transmembrane region" description="Helical" evidence="1">
    <location>
        <begin position="48"/>
        <end position="66"/>
    </location>
</feature>
<keyword evidence="1" id="KW-1133">Transmembrane helix</keyword>
<dbReference type="EMBL" id="QOKW01000012">
    <property type="protein sequence ID" value="KAA0679522.1"/>
    <property type="molecule type" value="Genomic_DNA"/>
</dbReference>
<feature type="transmembrane region" description="Helical" evidence="1">
    <location>
        <begin position="78"/>
        <end position="100"/>
    </location>
</feature>
<reference evidence="2 3" key="1">
    <citation type="submission" date="2018-07" db="EMBL/GenBank/DDBJ databases">
        <title>Genome sequence of Azospirillum sp. ATCC 49961.</title>
        <authorList>
            <person name="Sant'Anna F.H."/>
            <person name="Baldani J.I."/>
            <person name="Zilli J.E."/>
            <person name="Reis V.M."/>
            <person name="Hartmann A."/>
            <person name="Cruz L."/>
            <person name="de Souza E.M."/>
            <person name="de Oliveira Pedrosa F."/>
            <person name="Passaglia L.M.P."/>
        </authorList>
    </citation>
    <scope>NUCLEOTIDE SEQUENCE [LARGE SCALE GENOMIC DNA]</scope>
    <source>
        <strain evidence="2 3">ATCC 49961</strain>
    </source>
</reference>
<keyword evidence="1" id="KW-0472">Membrane</keyword>
<comment type="caution">
    <text evidence="2">The sequence shown here is derived from an EMBL/GenBank/DDBJ whole genome shotgun (WGS) entry which is preliminary data.</text>
</comment>
<dbReference type="OrthoDB" id="166777at2"/>